<dbReference type="EMBL" id="JAGFMF010011858">
    <property type="protein sequence ID" value="KAG8511090.1"/>
    <property type="molecule type" value="Genomic_DNA"/>
</dbReference>
<gene>
    <name evidence="2" type="ORF">J0S82_017896</name>
</gene>
<evidence type="ECO:0000313" key="3">
    <source>
        <dbReference type="Proteomes" id="UP000700334"/>
    </source>
</evidence>
<dbReference type="Proteomes" id="UP000700334">
    <property type="component" value="Unassembled WGS sequence"/>
</dbReference>
<proteinExistence type="predicted"/>
<organism evidence="2 3">
    <name type="scientific">Galemys pyrenaicus</name>
    <name type="common">Iberian desman</name>
    <name type="synonym">Pyrenean desman</name>
    <dbReference type="NCBI Taxonomy" id="202257"/>
    <lineage>
        <taxon>Eukaryota</taxon>
        <taxon>Metazoa</taxon>
        <taxon>Chordata</taxon>
        <taxon>Craniata</taxon>
        <taxon>Vertebrata</taxon>
        <taxon>Euteleostomi</taxon>
        <taxon>Mammalia</taxon>
        <taxon>Eutheria</taxon>
        <taxon>Laurasiatheria</taxon>
        <taxon>Eulipotyphla</taxon>
        <taxon>Talpidae</taxon>
        <taxon>Galemys</taxon>
    </lineage>
</organism>
<feature type="region of interest" description="Disordered" evidence="1">
    <location>
        <begin position="1"/>
        <end position="25"/>
    </location>
</feature>
<comment type="caution">
    <text evidence="2">The sequence shown here is derived from an EMBL/GenBank/DDBJ whole genome shotgun (WGS) entry which is preliminary data.</text>
</comment>
<protein>
    <submittedName>
        <fullName evidence="2">Uncharacterized protein</fullName>
    </submittedName>
</protein>
<evidence type="ECO:0000256" key="1">
    <source>
        <dbReference type="SAM" id="MobiDB-lite"/>
    </source>
</evidence>
<sequence>MIRMKKRAHRWQEGKNGTGKVSNSRSKNIKQIDTFALWSSSVDFSVTWQNPGTLQATVTSMSSKNKLHPCGMMMQIMVTSGLFNCSRAWHTIAGKFSFWSLREQITQNEEAFCGAEVTVQFQNIISI</sequence>
<keyword evidence="3" id="KW-1185">Reference proteome</keyword>
<evidence type="ECO:0000313" key="2">
    <source>
        <dbReference type="EMBL" id="KAG8511090.1"/>
    </source>
</evidence>
<reference evidence="2" key="1">
    <citation type="journal article" date="2021" name="Evol. Appl.">
        <title>The genome of the Pyrenean desman and the effects of bottlenecks and inbreeding on the genomic landscape of an endangered species.</title>
        <authorList>
            <person name="Escoda L."/>
            <person name="Castresana J."/>
        </authorList>
    </citation>
    <scope>NUCLEOTIDE SEQUENCE</scope>
    <source>
        <strain evidence="2">IBE-C5619</strain>
    </source>
</reference>
<accession>A0A8J6A5K0</accession>
<dbReference type="AlphaFoldDB" id="A0A8J6A5K0"/>
<name>A0A8J6A5K0_GALPY</name>